<evidence type="ECO:0000256" key="2">
    <source>
        <dbReference type="ARBA" id="ARBA00022692"/>
    </source>
</evidence>
<comment type="caution">
    <text evidence="10">The sequence shown here is derived from an EMBL/GenBank/DDBJ whole genome shotgun (WGS) entry which is preliminary data.</text>
</comment>
<accession>A0ABV8XQI5</accession>
<dbReference type="InterPro" id="IPR003593">
    <property type="entry name" value="AAA+_ATPase"/>
</dbReference>
<dbReference type="CDD" id="cd18778">
    <property type="entry name" value="ABC_6TM_exporter_like"/>
    <property type="match status" value="1"/>
</dbReference>
<feature type="domain" description="ABC transporter" evidence="8">
    <location>
        <begin position="340"/>
        <end position="574"/>
    </location>
</feature>
<name>A0ABV8XQI5_9DEIO</name>
<evidence type="ECO:0000256" key="6">
    <source>
        <dbReference type="ARBA" id="ARBA00023136"/>
    </source>
</evidence>
<sequence>MSQPPTVTRRLYGLLTPYRPQVTLGLALLLGSVAAELYPPLVWIRVVDQGLPARDWTLIGTQLALLVAVFGVQQLLSAWRGLVLERAGQQLTLDMRLAVYRKLQSQSAGYFETQRTGDLLARITGDVDALQDVLVRGTDSVIANLLRLLGVVGIFIALQPLLGVLTTLPMVAVGLMLWRYGRTVRPAYRAARARLGDLTALIADRLGGVGVVQGFAQEAQEGQRVEALGRALYTEQVRAVALRNRAFPRARFVGNLGNVIMLGGGAWLILAGQFTLGGLLAYRGYGRYFYGPIDDLVNISDLLQRAEAAGRRVFEVLDAPVEIRERPGARALPQPAHGELRFEQVSFGYDPARPVLRDVSFTVPAGQRVAVLGESGAGKSTLLGLITRAHDPQQGRVLLDGLDVRDLTLGSLRTSAVTMPQETFLFHDTVRANVTYARPEASAEEVEAALRAAHALEFVRGLPEGLETLVGERGVRLSGGQRQRLAIARTLLARPALLLLDEPTSAVDAESEALVVAALQRLMRGRSALIVTHRLSLARGADRVLVFQGGRLIEDGAPADLLARGGAYAALEQAARSLQGPADLVSGA</sequence>
<dbReference type="PROSITE" id="PS00211">
    <property type="entry name" value="ABC_TRANSPORTER_1"/>
    <property type="match status" value="1"/>
</dbReference>
<proteinExistence type="predicted"/>
<dbReference type="PANTHER" id="PTHR43394:SF1">
    <property type="entry name" value="ATP-BINDING CASSETTE SUB-FAMILY B MEMBER 10, MITOCHONDRIAL"/>
    <property type="match status" value="1"/>
</dbReference>
<dbReference type="Gene3D" id="3.40.50.300">
    <property type="entry name" value="P-loop containing nucleotide triphosphate hydrolases"/>
    <property type="match status" value="1"/>
</dbReference>
<feature type="transmembrane region" description="Helical" evidence="7">
    <location>
        <begin position="259"/>
        <end position="282"/>
    </location>
</feature>
<reference evidence="11" key="1">
    <citation type="journal article" date="2019" name="Int. J. Syst. Evol. Microbiol.">
        <title>The Global Catalogue of Microorganisms (GCM) 10K type strain sequencing project: providing services to taxonomists for standard genome sequencing and annotation.</title>
        <authorList>
            <consortium name="The Broad Institute Genomics Platform"/>
            <consortium name="The Broad Institute Genome Sequencing Center for Infectious Disease"/>
            <person name="Wu L."/>
            <person name="Ma J."/>
        </authorList>
    </citation>
    <scope>NUCLEOTIDE SEQUENCE [LARGE SCALE GENOMIC DNA]</scope>
    <source>
        <strain evidence="11">CCUG 56029</strain>
    </source>
</reference>
<dbReference type="EMBL" id="JBHSEH010000012">
    <property type="protein sequence ID" value="MFC4426887.1"/>
    <property type="molecule type" value="Genomic_DNA"/>
</dbReference>
<keyword evidence="6 7" id="KW-0472">Membrane</keyword>
<organism evidence="10 11">
    <name type="scientific">Deinococcus navajonensis</name>
    <dbReference type="NCBI Taxonomy" id="309884"/>
    <lineage>
        <taxon>Bacteria</taxon>
        <taxon>Thermotogati</taxon>
        <taxon>Deinococcota</taxon>
        <taxon>Deinococci</taxon>
        <taxon>Deinococcales</taxon>
        <taxon>Deinococcaceae</taxon>
        <taxon>Deinococcus</taxon>
    </lineage>
</organism>
<evidence type="ECO:0000313" key="11">
    <source>
        <dbReference type="Proteomes" id="UP001595998"/>
    </source>
</evidence>
<dbReference type="SMART" id="SM00382">
    <property type="entry name" value="AAA"/>
    <property type="match status" value="1"/>
</dbReference>
<dbReference type="Pfam" id="PF00664">
    <property type="entry name" value="ABC_membrane"/>
    <property type="match status" value="1"/>
</dbReference>
<dbReference type="InterPro" id="IPR036640">
    <property type="entry name" value="ABC1_TM_sf"/>
</dbReference>
<keyword evidence="3" id="KW-0547">Nucleotide-binding</keyword>
<gene>
    <name evidence="10" type="ORF">ACFOZ9_11770</name>
</gene>
<evidence type="ECO:0000256" key="3">
    <source>
        <dbReference type="ARBA" id="ARBA00022741"/>
    </source>
</evidence>
<evidence type="ECO:0000256" key="1">
    <source>
        <dbReference type="ARBA" id="ARBA00004651"/>
    </source>
</evidence>
<dbReference type="InterPro" id="IPR011527">
    <property type="entry name" value="ABC1_TM_dom"/>
</dbReference>
<dbReference type="PROSITE" id="PS50929">
    <property type="entry name" value="ABC_TM1F"/>
    <property type="match status" value="1"/>
</dbReference>
<dbReference type="GO" id="GO:0005524">
    <property type="term" value="F:ATP binding"/>
    <property type="evidence" value="ECO:0007669"/>
    <property type="project" value="UniProtKB-KW"/>
</dbReference>
<dbReference type="PANTHER" id="PTHR43394">
    <property type="entry name" value="ATP-DEPENDENT PERMEASE MDL1, MITOCHONDRIAL"/>
    <property type="match status" value="1"/>
</dbReference>
<dbReference type="RefSeq" id="WP_380039828.1">
    <property type="nucleotide sequence ID" value="NZ_JBHSEH010000012.1"/>
</dbReference>
<feature type="domain" description="ABC transmembrane type-1" evidence="9">
    <location>
        <begin position="24"/>
        <end position="305"/>
    </location>
</feature>
<evidence type="ECO:0000259" key="9">
    <source>
        <dbReference type="PROSITE" id="PS50929"/>
    </source>
</evidence>
<dbReference type="Pfam" id="PF00005">
    <property type="entry name" value="ABC_tran"/>
    <property type="match status" value="1"/>
</dbReference>
<dbReference type="PROSITE" id="PS50893">
    <property type="entry name" value="ABC_TRANSPORTER_2"/>
    <property type="match status" value="1"/>
</dbReference>
<dbReference type="InterPro" id="IPR027417">
    <property type="entry name" value="P-loop_NTPase"/>
</dbReference>
<evidence type="ECO:0000256" key="7">
    <source>
        <dbReference type="SAM" id="Phobius"/>
    </source>
</evidence>
<keyword evidence="2 7" id="KW-0812">Transmembrane</keyword>
<evidence type="ECO:0000259" key="8">
    <source>
        <dbReference type="PROSITE" id="PS50893"/>
    </source>
</evidence>
<feature type="transmembrane region" description="Helical" evidence="7">
    <location>
        <begin position="59"/>
        <end position="79"/>
    </location>
</feature>
<evidence type="ECO:0000256" key="5">
    <source>
        <dbReference type="ARBA" id="ARBA00022989"/>
    </source>
</evidence>
<dbReference type="SUPFAM" id="SSF90123">
    <property type="entry name" value="ABC transporter transmembrane region"/>
    <property type="match status" value="1"/>
</dbReference>
<keyword evidence="5 7" id="KW-1133">Transmembrane helix</keyword>
<dbReference type="SUPFAM" id="SSF52540">
    <property type="entry name" value="P-loop containing nucleoside triphosphate hydrolases"/>
    <property type="match status" value="1"/>
</dbReference>
<dbReference type="Gene3D" id="1.20.1560.10">
    <property type="entry name" value="ABC transporter type 1, transmembrane domain"/>
    <property type="match status" value="1"/>
</dbReference>
<evidence type="ECO:0000256" key="4">
    <source>
        <dbReference type="ARBA" id="ARBA00022840"/>
    </source>
</evidence>
<feature type="transmembrane region" description="Helical" evidence="7">
    <location>
        <begin position="145"/>
        <end position="178"/>
    </location>
</feature>
<comment type="subcellular location">
    <subcellularLocation>
        <location evidence="1">Cell membrane</location>
        <topology evidence="1">Multi-pass membrane protein</topology>
    </subcellularLocation>
</comment>
<dbReference type="InterPro" id="IPR017871">
    <property type="entry name" value="ABC_transporter-like_CS"/>
</dbReference>
<dbReference type="InterPro" id="IPR003439">
    <property type="entry name" value="ABC_transporter-like_ATP-bd"/>
</dbReference>
<dbReference type="Proteomes" id="UP001595998">
    <property type="component" value="Unassembled WGS sequence"/>
</dbReference>
<evidence type="ECO:0000313" key="10">
    <source>
        <dbReference type="EMBL" id="MFC4426887.1"/>
    </source>
</evidence>
<dbReference type="InterPro" id="IPR039421">
    <property type="entry name" value="Type_1_exporter"/>
</dbReference>
<protein>
    <submittedName>
        <fullName evidence="10">ABC transporter ATP-binding protein</fullName>
    </submittedName>
</protein>
<keyword evidence="4 10" id="KW-0067">ATP-binding</keyword>
<keyword evidence="11" id="KW-1185">Reference proteome</keyword>